<reference evidence="1" key="1">
    <citation type="submission" date="2019-08" db="EMBL/GenBank/DDBJ databases">
        <authorList>
            <person name="Kucharzyk K."/>
            <person name="Murdoch R.W."/>
            <person name="Higgins S."/>
            <person name="Loffler F."/>
        </authorList>
    </citation>
    <scope>NUCLEOTIDE SEQUENCE</scope>
</reference>
<sequence>MRDYPYPYPWKELPGTAEETRFLSWRLSEMSVRERYLLEGASQLQSIDIAADLINLTEQLDSFSLCLGATDDAALGAYAARYRERVPEKRIPLLNTARWGRDLRERYGGVFTSGGFVEQTSPLRQIYAAGDSLGRLTVGDAAMRLKVASAHCPDGVWLMLPDHEPVTGEPDELAAARGELGVTGWAGAVLLEAKCCLWNIMNPASQYATLEQLIDAGNNLGYVLEEQGQGMPCFDEYFRAAMELEGCTRLDEALDISQNLNCYDFIPAEEYWERFGRRLAGRSGIVDPDSAAAPYFDYAGYCKSEIERLGLKRYADGYIARNDQAFIHEFSEPSPQEQSLSLSL</sequence>
<dbReference type="AlphaFoldDB" id="A0A644WLL1"/>
<comment type="caution">
    <text evidence="1">The sequence shown here is derived from an EMBL/GenBank/DDBJ whole genome shotgun (WGS) entry which is preliminary data.</text>
</comment>
<name>A0A644WLL1_9ZZZZ</name>
<protein>
    <submittedName>
        <fullName evidence="1">Uncharacterized protein</fullName>
    </submittedName>
</protein>
<evidence type="ECO:0000313" key="1">
    <source>
        <dbReference type="EMBL" id="MPM04467.1"/>
    </source>
</evidence>
<dbReference type="EMBL" id="VSSQ01001041">
    <property type="protein sequence ID" value="MPM04467.1"/>
    <property type="molecule type" value="Genomic_DNA"/>
</dbReference>
<organism evidence="1">
    <name type="scientific">bioreactor metagenome</name>
    <dbReference type="NCBI Taxonomy" id="1076179"/>
    <lineage>
        <taxon>unclassified sequences</taxon>
        <taxon>metagenomes</taxon>
        <taxon>ecological metagenomes</taxon>
    </lineage>
</organism>
<accession>A0A644WLL1</accession>
<gene>
    <name evidence="1" type="ORF">SDC9_50744</name>
</gene>
<proteinExistence type="predicted"/>